<dbReference type="EC" id="1.1.1.100" evidence="2"/>
<dbReference type="STRING" id="1448308.A0A2T2P3U2"/>
<dbReference type="InterPro" id="IPR036291">
    <property type="entry name" value="NAD(P)-bd_dom_sf"/>
</dbReference>
<sequence length="267" mass="28579">MSARRKSSNSFELAKGPLSGQIALITGATGGIGTSICRLLASLGCSLAMHYNSDQDGALELLEEFKEGAMHVFGSKFVTYKADMGNYDEVRELHEHVVDIIGPPNILINNAGANGGHSGVKSVDEVSVDDFEQTWRINCGSAYLLTQLCMPAMEGEGWGRVIFISSVAGFTGGVVGPHYASSKSALHGLIHWLAMAYAKKRITVNGVAPALIEQTKMLPGSTEELEQKIPLGRLGTPEEVAQTVLWIVQTPYLTNKVIGLDGGMFPQ</sequence>
<comment type="catalytic activity">
    <reaction evidence="5">
        <text>a (3R)-hydroxyacyl-[ACP] + NADP(+) = a 3-oxoacyl-[ACP] + NADPH + H(+)</text>
        <dbReference type="Rhea" id="RHEA:17397"/>
        <dbReference type="Rhea" id="RHEA-COMP:9916"/>
        <dbReference type="Rhea" id="RHEA-COMP:9945"/>
        <dbReference type="ChEBI" id="CHEBI:15378"/>
        <dbReference type="ChEBI" id="CHEBI:57783"/>
        <dbReference type="ChEBI" id="CHEBI:58349"/>
        <dbReference type="ChEBI" id="CHEBI:78776"/>
        <dbReference type="ChEBI" id="CHEBI:78827"/>
        <dbReference type="EC" id="1.1.1.100"/>
    </reaction>
</comment>
<reference evidence="7 8" key="1">
    <citation type="journal article" date="2018" name="Front. Microbiol.">
        <title>Genome-Wide Analysis of Corynespora cassiicola Leaf Fall Disease Putative Effectors.</title>
        <authorList>
            <person name="Lopez D."/>
            <person name="Ribeiro S."/>
            <person name="Label P."/>
            <person name="Fumanal B."/>
            <person name="Venisse J.S."/>
            <person name="Kohler A."/>
            <person name="de Oliveira R.R."/>
            <person name="Labutti K."/>
            <person name="Lipzen A."/>
            <person name="Lail K."/>
            <person name="Bauer D."/>
            <person name="Ohm R.A."/>
            <person name="Barry K.W."/>
            <person name="Spatafora J."/>
            <person name="Grigoriev I.V."/>
            <person name="Martin F.M."/>
            <person name="Pujade-Renaud V."/>
        </authorList>
    </citation>
    <scope>NUCLEOTIDE SEQUENCE [LARGE SCALE GENOMIC DNA]</scope>
    <source>
        <strain evidence="7 8">Philippines</strain>
    </source>
</reference>
<dbReference type="FunFam" id="3.40.50.720:FF:000173">
    <property type="entry name" value="3-oxoacyl-[acyl-carrier protein] reductase"/>
    <property type="match status" value="1"/>
</dbReference>
<dbReference type="GO" id="GO:0004316">
    <property type="term" value="F:3-oxoacyl-[acyl-carrier-protein] reductase (NADPH) activity"/>
    <property type="evidence" value="ECO:0007669"/>
    <property type="project" value="UniProtKB-EC"/>
</dbReference>
<evidence type="ECO:0000256" key="6">
    <source>
        <dbReference type="RuleBase" id="RU000363"/>
    </source>
</evidence>
<dbReference type="InterPro" id="IPR020904">
    <property type="entry name" value="Sc_DH/Rdtase_CS"/>
</dbReference>
<dbReference type="SUPFAM" id="SSF51735">
    <property type="entry name" value="NAD(P)-binding Rossmann-fold domains"/>
    <property type="match status" value="1"/>
</dbReference>
<accession>A0A2T2P3U2</accession>
<evidence type="ECO:0000313" key="7">
    <source>
        <dbReference type="EMBL" id="PSN72186.1"/>
    </source>
</evidence>
<dbReference type="InterPro" id="IPR050259">
    <property type="entry name" value="SDR"/>
</dbReference>
<dbReference type="PRINTS" id="PR00080">
    <property type="entry name" value="SDRFAMILY"/>
</dbReference>
<keyword evidence="8" id="KW-1185">Reference proteome</keyword>
<name>A0A2T2P3U2_CORCC</name>
<evidence type="ECO:0000313" key="8">
    <source>
        <dbReference type="Proteomes" id="UP000240883"/>
    </source>
</evidence>
<dbReference type="GO" id="GO:0032787">
    <property type="term" value="P:monocarboxylic acid metabolic process"/>
    <property type="evidence" value="ECO:0007669"/>
    <property type="project" value="UniProtKB-ARBA"/>
</dbReference>
<organism evidence="7 8">
    <name type="scientific">Corynespora cassiicola Philippines</name>
    <dbReference type="NCBI Taxonomy" id="1448308"/>
    <lineage>
        <taxon>Eukaryota</taxon>
        <taxon>Fungi</taxon>
        <taxon>Dikarya</taxon>
        <taxon>Ascomycota</taxon>
        <taxon>Pezizomycotina</taxon>
        <taxon>Dothideomycetes</taxon>
        <taxon>Pleosporomycetidae</taxon>
        <taxon>Pleosporales</taxon>
        <taxon>Corynesporascaceae</taxon>
        <taxon>Corynespora</taxon>
    </lineage>
</organism>
<dbReference type="Proteomes" id="UP000240883">
    <property type="component" value="Unassembled WGS sequence"/>
</dbReference>
<dbReference type="OrthoDB" id="417891at2759"/>
<keyword evidence="3" id="KW-0521">NADP</keyword>
<evidence type="ECO:0000256" key="2">
    <source>
        <dbReference type="ARBA" id="ARBA00012948"/>
    </source>
</evidence>
<dbReference type="InterPro" id="IPR002347">
    <property type="entry name" value="SDR_fam"/>
</dbReference>
<dbReference type="PANTHER" id="PTHR42879">
    <property type="entry name" value="3-OXOACYL-(ACYL-CARRIER-PROTEIN) REDUCTASE"/>
    <property type="match status" value="1"/>
</dbReference>
<evidence type="ECO:0000256" key="5">
    <source>
        <dbReference type="ARBA" id="ARBA00048508"/>
    </source>
</evidence>
<dbReference type="PANTHER" id="PTHR42879:SF2">
    <property type="entry name" value="3-OXOACYL-[ACYL-CARRIER-PROTEIN] REDUCTASE FABG"/>
    <property type="match status" value="1"/>
</dbReference>
<dbReference type="PROSITE" id="PS00061">
    <property type="entry name" value="ADH_SHORT"/>
    <property type="match status" value="1"/>
</dbReference>
<evidence type="ECO:0000256" key="3">
    <source>
        <dbReference type="ARBA" id="ARBA00022857"/>
    </source>
</evidence>
<dbReference type="CDD" id="cd05233">
    <property type="entry name" value="SDR_c"/>
    <property type="match status" value="1"/>
</dbReference>
<dbReference type="Gene3D" id="3.40.50.720">
    <property type="entry name" value="NAD(P)-binding Rossmann-like Domain"/>
    <property type="match status" value="1"/>
</dbReference>
<comment type="similarity">
    <text evidence="1 6">Belongs to the short-chain dehydrogenases/reductases (SDR) family.</text>
</comment>
<dbReference type="PRINTS" id="PR00081">
    <property type="entry name" value="GDHRDH"/>
</dbReference>
<keyword evidence="4" id="KW-0560">Oxidoreductase</keyword>
<gene>
    <name evidence="7" type="ORF">BS50DRAFT_245366</name>
</gene>
<evidence type="ECO:0000256" key="4">
    <source>
        <dbReference type="ARBA" id="ARBA00023002"/>
    </source>
</evidence>
<evidence type="ECO:0000256" key="1">
    <source>
        <dbReference type="ARBA" id="ARBA00006484"/>
    </source>
</evidence>
<dbReference type="EMBL" id="KZ678130">
    <property type="protein sequence ID" value="PSN72186.1"/>
    <property type="molecule type" value="Genomic_DNA"/>
</dbReference>
<dbReference type="AlphaFoldDB" id="A0A2T2P3U2"/>
<proteinExistence type="inferred from homology"/>
<dbReference type="Pfam" id="PF00106">
    <property type="entry name" value="adh_short"/>
    <property type="match status" value="1"/>
</dbReference>
<protein>
    <recommendedName>
        <fullName evidence="2">3-oxoacyl-[acyl-carrier-protein] reductase</fullName>
        <ecNumber evidence="2">1.1.1.100</ecNumber>
    </recommendedName>
</protein>